<proteinExistence type="predicted"/>
<evidence type="ECO:0000313" key="2">
    <source>
        <dbReference type="EMBL" id="EME40891.1"/>
    </source>
</evidence>
<dbReference type="PANTHER" id="PTHR34815:SF4">
    <property type="entry name" value="N-ACETYLTRANSFERASE DOMAIN-CONTAINING PROTEIN"/>
    <property type="match status" value="1"/>
</dbReference>
<reference evidence="3" key="1">
    <citation type="journal article" date="2012" name="PLoS Genet.">
        <title>The genomes of the fungal plant pathogens Cladosporium fulvum and Dothistroma septosporum reveal adaptation to different hosts and lifestyles but also signatures of common ancestry.</title>
        <authorList>
            <person name="de Wit P.J.G.M."/>
            <person name="van der Burgt A."/>
            <person name="Oekmen B."/>
            <person name="Stergiopoulos I."/>
            <person name="Abd-Elsalam K.A."/>
            <person name="Aerts A.L."/>
            <person name="Bahkali A.H."/>
            <person name="Beenen H.G."/>
            <person name="Chettri P."/>
            <person name="Cox M.P."/>
            <person name="Datema E."/>
            <person name="de Vries R.P."/>
            <person name="Dhillon B."/>
            <person name="Ganley A.R."/>
            <person name="Griffiths S.A."/>
            <person name="Guo Y."/>
            <person name="Hamelin R.C."/>
            <person name="Henrissat B."/>
            <person name="Kabir M.S."/>
            <person name="Jashni M.K."/>
            <person name="Kema G."/>
            <person name="Klaubauf S."/>
            <person name="Lapidus A."/>
            <person name="Levasseur A."/>
            <person name="Lindquist E."/>
            <person name="Mehrabi R."/>
            <person name="Ohm R.A."/>
            <person name="Owen T.J."/>
            <person name="Salamov A."/>
            <person name="Schwelm A."/>
            <person name="Schijlen E."/>
            <person name="Sun H."/>
            <person name="van den Burg H.A."/>
            <person name="van Ham R.C.H.J."/>
            <person name="Zhang S."/>
            <person name="Goodwin S.B."/>
            <person name="Grigoriev I.V."/>
            <person name="Collemare J."/>
            <person name="Bradshaw R.E."/>
        </authorList>
    </citation>
    <scope>NUCLEOTIDE SEQUENCE [LARGE SCALE GENOMIC DNA]</scope>
    <source>
        <strain evidence="3">NZE10 / CBS 128990</strain>
    </source>
</reference>
<evidence type="ECO:0000259" key="1">
    <source>
        <dbReference type="Pfam" id="PF22998"/>
    </source>
</evidence>
<dbReference type="PANTHER" id="PTHR34815">
    <property type="entry name" value="LYSINE ACETYLTRANSFERASE"/>
    <property type="match status" value="1"/>
</dbReference>
<dbReference type="InterPro" id="IPR053013">
    <property type="entry name" value="LAT"/>
</dbReference>
<dbReference type="Pfam" id="PF22998">
    <property type="entry name" value="GNAT_LYC1-like"/>
    <property type="match status" value="1"/>
</dbReference>
<reference evidence="2 3" key="2">
    <citation type="journal article" date="2012" name="PLoS Pathog.">
        <title>Diverse lifestyles and strategies of plant pathogenesis encoded in the genomes of eighteen Dothideomycetes fungi.</title>
        <authorList>
            <person name="Ohm R.A."/>
            <person name="Feau N."/>
            <person name="Henrissat B."/>
            <person name="Schoch C.L."/>
            <person name="Horwitz B.A."/>
            <person name="Barry K.W."/>
            <person name="Condon B.J."/>
            <person name="Copeland A.C."/>
            <person name="Dhillon B."/>
            <person name="Glaser F."/>
            <person name="Hesse C.N."/>
            <person name="Kosti I."/>
            <person name="LaButti K."/>
            <person name="Lindquist E.A."/>
            <person name="Lucas S."/>
            <person name="Salamov A.A."/>
            <person name="Bradshaw R.E."/>
            <person name="Ciuffetti L."/>
            <person name="Hamelin R.C."/>
            <person name="Kema G.H.J."/>
            <person name="Lawrence C."/>
            <person name="Scott J.A."/>
            <person name="Spatafora J.W."/>
            <person name="Turgeon B.G."/>
            <person name="de Wit P.J.G.M."/>
            <person name="Zhong S."/>
            <person name="Goodwin S.B."/>
            <person name="Grigoriev I.V."/>
        </authorList>
    </citation>
    <scope>NUCLEOTIDE SEQUENCE [LARGE SCALE GENOMIC DNA]</scope>
    <source>
        <strain evidence="3">NZE10 / CBS 128990</strain>
    </source>
</reference>
<dbReference type="OrthoDB" id="2020070at2759"/>
<accession>N1PHU3</accession>
<gene>
    <name evidence="2" type="ORF">DOTSEDRAFT_74446</name>
</gene>
<dbReference type="InterPro" id="IPR055100">
    <property type="entry name" value="GNAT_LYC1-like"/>
</dbReference>
<feature type="domain" description="LYC1 C-terminal" evidence="1">
    <location>
        <begin position="169"/>
        <end position="389"/>
    </location>
</feature>
<protein>
    <recommendedName>
        <fullName evidence="1">LYC1 C-terminal domain-containing protein</fullName>
    </recommendedName>
</protein>
<keyword evidence="3" id="KW-1185">Reference proteome</keyword>
<dbReference type="InterPro" id="IPR016181">
    <property type="entry name" value="Acyl_CoA_acyltransferase"/>
</dbReference>
<sequence>MENTGLPSKDSPDLHLVVATHEELIEQQHANSEEWRGALSLEQYIEREMVLYDQDLTRDGGLTPWVLIYQPDPNKPREVICGCESINKRALVAREGNVEDTICHGIASVFCPPNYRGKGYAGRLMADLGRKLKSWQADNGRACLFSVLYSDIGKDFYAARGWQPFPSAHVVIPPASKRPSPTARSLTTEDLSELCIADEELLRKRLSTVKTIGRTTVAVVPDNRTLRWHHAREDFVAKQLYGQPPHIRGAVVGDQPGSRVFAYWTRVWASPQEDGPNTLHILRIVAEDATLSDFAPASDETTGKLKSSNVAQDIAAVLSVAQYQAAKWDMKEVSVWNPTSATLAAAQLIDPSVAVQHREKDSITSLQWYGDSGSWQDIDWICNEKYGWC</sequence>
<name>N1PHU3_DOTSN</name>
<dbReference type="eggNOG" id="ENOG502S41G">
    <property type="taxonomic scope" value="Eukaryota"/>
</dbReference>
<organism evidence="2 3">
    <name type="scientific">Dothistroma septosporum (strain NZE10 / CBS 128990)</name>
    <name type="common">Red band needle blight fungus</name>
    <name type="synonym">Mycosphaerella pini</name>
    <dbReference type="NCBI Taxonomy" id="675120"/>
    <lineage>
        <taxon>Eukaryota</taxon>
        <taxon>Fungi</taxon>
        <taxon>Dikarya</taxon>
        <taxon>Ascomycota</taxon>
        <taxon>Pezizomycotina</taxon>
        <taxon>Dothideomycetes</taxon>
        <taxon>Dothideomycetidae</taxon>
        <taxon>Mycosphaerellales</taxon>
        <taxon>Mycosphaerellaceae</taxon>
        <taxon>Dothistroma</taxon>
    </lineage>
</organism>
<dbReference type="EMBL" id="KB446543">
    <property type="protein sequence ID" value="EME40891.1"/>
    <property type="molecule type" value="Genomic_DNA"/>
</dbReference>
<dbReference type="Gene3D" id="3.40.630.30">
    <property type="match status" value="1"/>
</dbReference>
<dbReference type="AlphaFoldDB" id="N1PHU3"/>
<evidence type="ECO:0000313" key="3">
    <source>
        <dbReference type="Proteomes" id="UP000016933"/>
    </source>
</evidence>
<dbReference type="STRING" id="675120.N1PHU3"/>
<dbReference type="SUPFAM" id="SSF55729">
    <property type="entry name" value="Acyl-CoA N-acyltransferases (Nat)"/>
    <property type="match status" value="1"/>
</dbReference>
<dbReference type="HOGENOM" id="CLU_038171_1_0_1"/>
<dbReference type="Proteomes" id="UP000016933">
    <property type="component" value="Unassembled WGS sequence"/>
</dbReference>
<dbReference type="OMA" id="TCWILVD"/>